<evidence type="ECO:0000256" key="1">
    <source>
        <dbReference type="SAM" id="Phobius"/>
    </source>
</evidence>
<dbReference type="GO" id="GO:0005840">
    <property type="term" value="C:ribosome"/>
    <property type="evidence" value="ECO:0007669"/>
    <property type="project" value="UniProtKB-KW"/>
</dbReference>
<sequence length="91" mass="10308">MDYLIVAAVTVPALALHVVLYLLVRRWMDRDLALSLAGEDSGKRAWMLERLAQSRRERVRRRDLPAWLEREAAGYRADAETAGRTASLSPS</sequence>
<keyword evidence="2" id="KW-0687">Ribonucleoprotein</keyword>
<dbReference type="OrthoDB" id="6089792at2"/>
<keyword evidence="2" id="KW-0689">Ribosomal protein</keyword>
<proteinExistence type="predicted"/>
<dbReference type="EMBL" id="CP011144">
    <property type="protein sequence ID" value="AKC88230.1"/>
    <property type="molecule type" value="Genomic_DNA"/>
</dbReference>
<keyword evidence="1" id="KW-1133">Transmembrane helix</keyword>
<gene>
    <name evidence="2" type="ORF">WQ53_06535</name>
</gene>
<dbReference type="AlphaFoldDB" id="A0A0E3UPY8"/>
<keyword evidence="1" id="KW-0812">Transmembrane</keyword>
<reference evidence="2 3" key="1">
    <citation type="journal article" date="2015" name="Genome Announc.">
        <title>Complete Genome Sequence of Pseudoxanthomonas suwonensis Strain J1, a Cellulose-Degrading Bacterium Isolated from Leaf- and Wood-Enriched Soil.</title>
        <authorList>
            <person name="Hou L."/>
            <person name="Jiang J."/>
            <person name="Xu Z."/>
            <person name="Zhou Y."/>
            <person name="Leung F.C."/>
        </authorList>
    </citation>
    <scope>NUCLEOTIDE SEQUENCE [LARGE SCALE GENOMIC DNA]</scope>
    <source>
        <strain evidence="2 3">J1</strain>
    </source>
</reference>
<accession>A0A0E3UPY8</accession>
<dbReference type="PATRIC" id="fig|314722.6.peg.1398"/>
<dbReference type="KEGG" id="psuw:WQ53_06535"/>
<evidence type="ECO:0000313" key="2">
    <source>
        <dbReference type="EMBL" id="AKC88230.1"/>
    </source>
</evidence>
<feature type="transmembrane region" description="Helical" evidence="1">
    <location>
        <begin position="6"/>
        <end position="24"/>
    </location>
</feature>
<name>A0A0E3UPY8_9GAMM</name>
<protein>
    <submittedName>
        <fullName evidence="2">30S ribosomal protein S3</fullName>
    </submittedName>
</protein>
<dbReference type="Proteomes" id="UP000033067">
    <property type="component" value="Chromosome"/>
</dbReference>
<organism evidence="2 3">
    <name type="scientific">Pseudoxanthomonas suwonensis</name>
    <dbReference type="NCBI Taxonomy" id="314722"/>
    <lineage>
        <taxon>Bacteria</taxon>
        <taxon>Pseudomonadati</taxon>
        <taxon>Pseudomonadota</taxon>
        <taxon>Gammaproteobacteria</taxon>
        <taxon>Lysobacterales</taxon>
        <taxon>Lysobacteraceae</taxon>
        <taxon>Pseudoxanthomonas</taxon>
    </lineage>
</organism>
<keyword evidence="1" id="KW-0472">Membrane</keyword>
<evidence type="ECO:0000313" key="3">
    <source>
        <dbReference type="Proteomes" id="UP000033067"/>
    </source>
</evidence>
<keyword evidence="3" id="KW-1185">Reference proteome</keyword>